<dbReference type="Proteomes" id="UP001206925">
    <property type="component" value="Unassembled WGS sequence"/>
</dbReference>
<comment type="caution">
    <text evidence="1">The sequence shown here is derived from an EMBL/GenBank/DDBJ whole genome shotgun (WGS) entry which is preliminary data.</text>
</comment>
<keyword evidence="2" id="KW-1185">Reference proteome</keyword>
<evidence type="ECO:0000313" key="1">
    <source>
        <dbReference type="EMBL" id="KAI7741544.1"/>
    </source>
</evidence>
<dbReference type="AlphaFoldDB" id="A0AAD5CJA9"/>
<sequence>MKRLRLHRQHPELPRLFVRESGSDDQPKSGVHQLLRCGSDDFWLLLLDDALMMSDDLEVDMEYLMGFGELDKERTRVGLVLELEESREG</sequence>
<feature type="non-terminal residue" evidence="1">
    <location>
        <position position="1"/>
    </location>
</feature>
<reference evidence="1" key="1">
    <citation type="submission" date="2022-06" db="EMBL/GenBank/DDBJ databases">
        <title>Uncovering the hologenomic basis of an extraordinary plant invasion.</title>
        <authorList>
            <person name="Bieker V.C."/>
            <person name="Martin M.D."/>
            <person name="Gilbert T."/>
            <person name="Hodgins K."/>
            <person name="Battlay P."/>
            <person name="Petersen B."/>
            <person name="Wilson J."/>
        </authorList>
    </citation>
    <scope>NUCLEOTIDE SEQUENCE</scope>
    <source>
        <strain evidence="1">AA19_3_7</strain>
        <tissue evidence="1">Leaf</tissue>
    </source>
</reference>
<dbReference type="EMBL" id="JAMZMK010008177">
    <property type="protein sequence ID" value="KAI7741544.1"/>
    <property type="molecule type" value="Genomic_DNA"/>
</dbReference>
<evidence type="ECO:0000313" key="2">
    <source>
        <dbReference type="Proteomes" id="UP001206925"/>
    </source>
</evidence>
<organism evidence="1 2">
    <name type="scientific">Ambrosia artemisiifolia</name>
    <name type="common">Common ragweed</name>
    <dbReference type="NCBI Taxonomy" id="4212"/>
    <lineage>
        <taxon>Eukaryota</taxon>
        <taxon>Viridiplantae</taxon>
        <taxon>Streptophyta</taxon>
        <taxon>Embryophyta</taxon>
        <taxon>Tracheophyta</taxon>
        <taxon>Spermatophyta</taxon>
        <taxon>Magnoliopsida</taxon>
        <taxon>eudicotyledons</taxon>
        <taxon>Gunneridae</taxon>
        <taxon>Pentapetalae</taxon>
        <taxon>asterids</taxon>
        <taxon>campanulids</taxon>
        <taxon>Asterales</taxon>
        <taxon>Asteraceae</taxon>
        <taxon>Asteroideae</taxon>
        <taxon>Heliantheae alliance</taxon>
        <taxon>Heliantheae</taxon>
        <taxon>Ambrosia</taxon>
    </lineage>
</organism>
<proteinExistence type="predicted"/>
<gene>
    <name evidence="1" type="ORF">M8C21_026414</name>
</gene>
<name>A0AAD5CJA9_AMBAR</name>
<protein>
    <submittedName>
        <fullName evidence="1">Uncharacterized protein</fullName>
    </submittedName>
</protein>
<accession>A0AAD5CJA9</accession>